<feature type="transmembrane region" description="Helical" evidence="1">
    <location>
        <begin position="75"/>
        <end position="96"/>
    </location>
</feature>
<organism evidence="2 3">
    <name type="scientific">Pseudomonas weihenstephanensis</name>
    <dbReference type="NCBI Taxonomy" id="1608994"/>
    <lineage>
        <taxon>Bacteria</taxon>
        <taxon>Pseudomonadati</taxon>
        <taxon>Pseudomonadota</taxon>
        <taxon>Gammaproteobacteria</taxon>
        <taxon>Pseudomonadales</taxon>
        <taxon>Pseudomonadaceae</taxon>
        <taxon>Pseudomonas</taxon>
    </lineage>
</organism>
<dbReference type="PATRIC" id="fig|1608994.3.peg.4134"/>
<gene>
    <name evidence="2" type="ORF">TU86_17225</name>
</gene>
<keyword evidence="1" id="KW-0812">Transmembrane</keyword>
<keyword evidence="1" id="KW-1133">Transmembrane helix</keyword>
<comment type="caution">
    <text evidence="2">The sequence shown here is derived from an EMBL/GenBank/DDBJ whole genome shotgun (WGS) entry which is preliminary data.</text>
</comment>
<reference evidence="2 3" key="1">
    <citation type="submission" date="2015-02" db="EMBL/GenBank/DDBJ databases">
        <title>Pseudomonas helleri sp. nov. and Pseudomonas weihenstephanensis sp. nov., isolated from raw cows milk.</title>
        <authorList>
            <person name="von Neubeck M."/>
            <person name="Huptas C."/>
            <person name="Wenning M."/>
            <person name="Scherer S."/>
        </authorList>
    </citation>
    <scope>NUCLEOTIDE SEQUENCE [LARGE SCALE GENOMIC DNA]</scope>
    <source>
        <strain evidence="2 3">DSM 29166</strain>
    </source>
</reference>
<dbReference type="Proteomes" id="UP000036325">
    <property type="component" value="Unassembled WGS sequence"/>
</dbReference>
<evidence type="ECO:0000256" key="1">
    <source>
        <dbReference type="SAM" id="Phobius"/>
    </source>
</evidence>
<proteinExistence type="predicted"/>
<accession>A0A0J6IKT0</accession>
<feature type="transmembrane region" description="Helical" evidence="1">
    <location>
        <begin position="14"/>
        <end position="35"/>
    </location>
</feature>
<protein>
    <submittedName>
        <fullName evidence="2">Uncharacterized protein</fullName>
    </submittedName>
</protein>
<feature type="transmembrane region" description="Helical" evidence="1">
    <location>
        <begin position="47"/>
        <end position="69"/>
    </location>
</feature>
<keyword evidence="1" id="KW-0472">Membrane</keyword>
<evidence type="ECO:0000313" key="3">
    <source>
        <dbReference type="Proteomes" id="UP000036325"/>
    </source>
</evidence>
<dbReference type="AlphaFoldDB" id="A0A0J6IKT0"/>
<evidence type="ECO:0000313" key="2">
    <source>
        <dbReference type="EMBL" id="KMN12737.1"/>
    </source>
</evidence>
<dbReference type="EMBL" id="JYLF01000007">
    <property type="protein sequence ID" value="KMN12737.1"/>
    <property type="molecule type" value="Genomic_DNA"/>
</dbReference>
<name>A0A0J6IKT0_9PSED</name>
<sequence>MGEKISARFAILKFVGKMFSVVGSMLTAIVDLMAAAEAYEKNDMPIFYLRAFTGVVGGVVALALLLGVMSAGVGFIVILVLAGVSLLGEWLISLLHDNKIEKWRDRARFGHASHGSFLSLEAQEIEWNAMLGIEVGVK</sequence>